<dbReference type="Pfam" id="PF13620">
    <property type="entry name" value="CarboxypepD_reg"/>
    <property type="match status" value="1"/>
</dbReference>
<organism evidence="1">
    <name type="scientific">marine metagenome</name>
    <dbReference type="NCBI Taxonomy" id="408172"/>
    <lineage>
        <taxon>unclassified sequences</taxon>
        <taxon>metagenomes</taxon>
        <taxon>ecological metagenomes</taxon>
    </lineage>
</organism>
<evidence type="ECO:0000313" key="1">
    <source>
        <dbReference type="EMBL" id="SVB88972.1"/>
    </source>
</evidence>
<name>A0A382HPC3_9ZZZZ</name>
<reference evidence="1" key="1">
    <citation type="submission" date="2018-05" db="EMBL/GenBank/DDBJ databases">
        <authorList>
            <person name="Lanie J.A."/>
            <person name="Ng W.-L."/>
            <person name="Kazmierczak K.M."/>
            <person name="Andrzejewski T.M."/>
            <person name="Davidsen T.M."/>
            <person name="Wayne K.J."/>
            <person name="Tettelin H."/>
            <person name="Glass J.I."/>
            <person name="Rusch D."/>
            <person name="Podicherti R."/>
            <person name="Tsui H.-C.T."/>
            <person name="Winkler M.E."/>
        </authorList>
    </citation>
    <scope>NUCLEOTIDE SEQUENCE</scope>
</reference>
<dbReference type="GO" id="GO:0030246">
    <property type="term" value="F:carbohydrate binding"/>
    <property type="evidence" value="ECO:0007669"/>
    <property type="project" value="InterPro"/>
</dbReference>
<dbReference type="AlphaFoldDB" id="A0A382HPC3"/>
<feature type="non-terminal residue" evidence="1">
    <location>
        <position position="1"/>
    </location>
</feature>
<dbReference type="InterPro" id="IPR013784">
    <property type="entry name" value="Carb-bd-like_fold"/>
</dbReference>
<protein>
    <recommendedName>
        <fullName evidence="2">Carboxypeptidase regulatory-like domain-containing protein</fullName>
    </recommendedName>
</protein>
<proteinExistence type="predicted"/>
<gene>
    <name evidence="1" type="ORF">METZ01_LOCUS241826</name>
</gene>
<dbReference type="SUPFAM" id="SSF49452">
    <property type="entry name" value="Starch-binding domain-like"/>
    <property type="match status" value="1"/>
</dbReference>
<feature type="non-terminal residue" evidence="1">
    <location>
        <position position="98"/>
    </location>
</feature>
<accession>A0A382HPC3</accession>
<sequence length="98" mass="9692">MIRNKLIGLVFSFMVLGLAPSAFAEDATSGTLNGKVLSASGDAVSGANVTVSSSSTGVSRNSVTGSDGSISMPLLAVGTYSVSISAGGYQTLNDSVNV</sequence>
<dbReference type="EMBL" id="UINC01062391">
    <property type="protein sequence ID" value="SVB88972.1"/>
    <property type="molecule type" value="Genomic_DNA"/>
</dbReference>
<dbReference type="Gene3D" id="2.60.40.1120">
    <property type="entry name" value="Carboxypeptidase-like, regulatory domain"/>
    <property type="match status" value="1"/>
</dbReference>
<evidence type="ECO:0008006" key="2">
    <source>
        <dbReference type="Google" id="ProtNLM"/>
    </source>
</evidence>